<accession>A0A0G4KSP0</accession>
<protein>
    <recommendedName>
        <fullName evidence="2">Nephrocystin 3-like N-terminal domain-containing protein</fullName>
    </recommendedName>
</protein>
<feature type="domain" description="Nephrocystin 3-like N-terminal" evidence="2">
    <location>
        <begin position="29"/>
        <end position="155"/>
    </location>
</feature>
<evidence type="ECO:0000313" key="3">
    <source>
        <dbReference type="EMBL" id="CRK12764.1"/>
    </source>
</evidence>
<dbReference type="InterPro" id="IPR056884">
    <property type="entry name" value="NPHP3-like_N"/>
</dbReference>
<dbReference type="PANTHER" id="PTHR10039:SF14">
    <property type="entry name" value="NACHT DOMAIN-CONTAINING PROTEIN"/>
    <property type="match status" value="1"/>
</dbReference>
<dbReference type="AlphaFoldDB" id="A0A0G4KSP0"/>
<dbReference type="Gene3D" id="3.40.50.300">
    <property type="entry name" value="P-loop containing nucleotide triphosphate hydrolases"/>
    <property type="match status" value="1"/>
</dbReference>
<dbReference type="Proteomes" id="UP000044602">
    <property type="component" value="Unassembled WGS sequence"/>
</dbReference>
<dbReference type="PANTHER" id="PTHR10039">
    <property type="entry name" value="AMELOGENIN"/>
    <property type="match status" value="1"/>
</dbReference>
<keyword evidence="4" id="KW-1185">Reference proteome</keyword>
<reference evidence="3 4" key="1">
    <citation type="submission" date="2015-05" db="EMBL/GenBank/DDBJ databases">
        <authorList>
            <person name="Wang D.B."/>
            <person name="Wang M."/>
        </authorList>
    </citation>
    <scope>NUCLEOTIDE SEQUENCE [LARGE SCALE GENOMIC DNA]</scope>
    <source>
        <strain evidence="3">VL1</strain>
    </source>
</reference>
<dbReference type="InterPro" id="IPR002110">
    <property type="entry name" value="Ankyrin_rpt"/>
</dbReference>
<organism evidence="3 4">
    <name type="scientific">Verticillium longisporum</name>
    <name type="common">Verticillium dahliae var. longisporum</name>
    <dbReference type="NCBI Taxonomy" id="100787"/>
    <lineage>
        <taxon>Eukaryota</taxon>
        <taxon>Fungi</taxon>
        <taxon>Dikarya</taxon>
        <taxon>Ascomycota</taxon>
        <taxon>Pezizomycotina</taxon>
        <taxon>Sordariomycetes</taxon>
        <taxon>Hypocreomycetidae</taxon>
        <taxon>Glomerellales</taxon>
        <taxon>Plectosphaerellaceae</taxon>
        <taxon>Verticillium</taxon>
    </lineage>
</organism>
<keyword evidence="1" id="KW-0677">Repeat</keyword>
<dbReference type="Pfam" id="PF24883">
    <property type="entry name" value="NPHP3_N"/>
    <property type="match status" value="1"/>
</dbReference>
<dbReference type="Gene3D" id="1.25.40.20">
    <property type="entry name" value="Ankyrin repeat-containing domain"/>
    <property type="match status" value="1"/>
</dbReference>
<sequence length="535" mass="59382">MNWQDELAGQLLSVMYIPWSAPELPTDMPEILRIHGRPGFGKTFLCSRIVEHLSATSVKFVAYFFLLSDHESRNDPYAVVRSWLSQPAAQPDVSPRATVVQFLRDVLQARPGCVLVVDGLNECTAPADSSSFITRFLEDDKNANTPATRVVVNCRDEPEIRQTLRANDSYSLAEYQISPRDVHDDASTFSRSIVDKKLAKKPEDIRASLSKTMTDRSDGQFLRLLLQEQSLKSWKTLVQLRRGLDSTPAGLNNLAAFALRPLTLGEITEAVLIDEEYEGLPTDELPDVIDDDYISSEIVELCGPLVEVRGPRPAAGARSGVPLDHVPGTLECVLSFMNEDDPCWGAWRNWVDTHDDDEVHAAEDEDVPPGPSYYALKFGLTALAVTHVRKFGTGRSAASTGQYLLDLCCTQGNVELAEMILEVGVDIETKAGGGRTPLYSGSRHDQSKIVRALLLRSARQYAPLNTATLTVQNQQSQHAATEATRAMEHTNSWKPPVCQSRQSRQSWNIEDQKHDLQICLVNDHVGTRPGFTERT</sequence>
<dbReference type="InterPro" id="IPR027417">
    <property type="entry name" value="P-loop_NTPase"/>
</dbReference>
<dbReference type="SMART" id="SM00248">
    <property type="entry name" value="ANK"/>
    <property type="match status" value="2"/>
</dbReference>
<proteinExistence type="predicted"/>
<name>A0A0G4KSP0_VERLO</name>
<evidence type="ECO:0000259" key="2">
    <source>
        <dbReference type="Pfam" id="PF24883"/>
    </source>
</evidence>
<dbReference type="SUPFAM" id="SSF52540">
    <property type="entry name" value="P-loop containing nucleoside triphosphate hydrolases"/>
    <property type="match status" value="1"/>
</dbReference>
<dbReference type="STRING" id="100787.A0A0G4KSP0"/>
<dbReference type="EMBL" id="CVQH01004002">
    <property type="protein sequence ID" value="CRK12764.1"/>
    <property type="molecule type" value="Genomic_DNA"/>
</dbReference>
<evidence type="ECO:0000313" key="4">
    <source>
        <dbReference type="Proteomes" id="UP000044602"/>
    </source>
</evidence>
<dbReference type="SUPFAM" id="SSF48403">
    <property type="entry name" value="Ankyrin repeat"/>
    <property type="match status" value="1"/>
</dbReference>
<dbReference type="InterPro" id="IPR036770">
    <property type="entry name" value="Ankyrin_rpt-contain_sf"/>
</dbReference>
<evidence type="ECO:0000256" key="1">
    <source>
        <dbReference type="ARBA" id="ARBA00022737"/>
    </source>
</evidence>
<gene>
    <name evidence="3" type="ORF">BN1708_010609</name>
</gene>